<dbReference type="PANTHER" id="PTHR30352:SF5">
    <property type="entry name" value="PYRUVATE FORMATE-LYASE 1-ACTIVATING ENZYME"/>
    <property type="match status" value="1"/>
</dbReference>
<comment type="cofactor">
    <cofactor evidence="6">
        <name>[4Fe-4S] cluster</name>
        <dbReference type="ChEBI" id="CHEBI:49883"/>
    </cofactor>
    <text evidence="6">Binds 1 [4Fe-4S] cluster. The cluster is coordinated with 3 cysteines and an exchangeable S-adenosyl-L-methionine.</text>
</comment>
<dbReference type="Pfam" id="PF04055">
    <property type="entry name" value="Radical_SAM"/>
    <property type="match status" value="1"/>
</dbReference>
<dbReference type="PANTHER" id="PTHR30352">
    <property type="entry name" value="PYRUVATE FORMATE-LYASE-ACTIVATING ENZYME"/>
    <property type="match status" value="1"/>
</dbReference>
<dbReference type="InterPro" id="IPR007197">
    <property type="entry name" value="rSAM"/>
</dbReference>
<keyword evidence="9" id="KW-1185">Reference proteome</keyword>
<keyword evidence="1" id="KW-0004">4Fe-4S</keyword>
<evidence type="ECO:0000313" key="8">
    <source>
        <dbReference type="EMBL" id="MSS17963.1"/>
    </source>
</evidence>
<dbReference type="InterPro" id="IPR027596">
    <property type="entry name" value="AmmeMemoSam_rS"/>
</dbReference>
<protein>
    <submittedName>
        <fullName evidence="8">AmmeMemoRadiSam system radical SAM enzyme</fullName>
    </submittedName>
</protein>
<dbReference type="AlphaFoldDB" id="A0A6L5XEM4"/>
<dbReference type="SFLD" id="SFLDG01101">
    <property type="entry name" value="Uncharacterised_Radical_SAM_Su"/>
    <property type="match status" value="1"/>
</dbReference>
<dbReference type="InterPro" id="IPR058240">
    <property type="entry name" value="rSAM_sf"/>
</dbReference>
<dbReference type="SUPFAM" id="SSF102114">
    <property type="entry name" value="Radical SAM enzymes"/>
    <property type="match status" value="1"/>
</dbReference>
<dbReference type="NCBIfam" id="TIGR04337">
    <property type="entry name" value="AmmeMemoSam_rS"/>
    <property type="match status" value="1"/>
</dbReference>
<evidence type="ECO:0000256" key="1">
    <source>
        <dbReference type="ARBA" id="ARBA00022485"/>
    </source>
</evidence>
<feature type="binding site" evidence="6">
    <location>
        <position position="106"/>
    </location>
    <ligand>
        <name>[4Fe-4S] cluster</name>
        <dbReference type="ChEBI" id="CHEBI:49883"/>
        <note>4Fe-4S-S-AdoMet</note>
    </ligand>
</feature>
<evidence type="ECO:0000256" key="5">
    <source>
        <dbReference type="ARBA" id="ARBA00023014"/>
    </source>
</evidence>
<dbReference type="EMBL" id="VULT01000014">
    <property type="protein sequence ID" value="MSS17963.1"/>
    <property type="molecule type" value="Genomic_DNA"/>
</dbReference>
<dbReference type="InterPro" id="IPR034457">
    <property type="entry name" value="Organic_radical-activating"/>
</dbReference>
<gene>
    <name evidence="8" type="primary">amrS</name>
    <name evidence="8" type="ORF">FYJ29_09375</name>
</gene>
<dbReference type="SFLD" id="SFLDS00029">
    <property type="entry name" value="Radical_SAM"/>
    <property type="match status" value="1"/>
</dbReference>
<evidence type="ECO:0000256" key="3">
    <source>
        <dbReference type="ARBA" id="ARBA00022723"/>
    </source>
</evidence>
<feature type="domain" description="Radical SAM core" evidence="7">
    <location>
        <begin position="84"/>
        <end position="298"/>
    </location>
</feature>
<dbReference type="PROSITE" id="PS51918">
    <property type="entry name" value="RADICAL_SAM"/>
    <property type="match status" value="1"/>
</dbReference>
<proteinExistence type="predicted"/>
<dbReference type="InterPro" id="IPR016431">
    <property type="entry name" value="Pyrv-formate_lyase-activ_prd"/>
</dbReference>
<reference evidence="8 9" key="1">
    <citation type="submission" date="2019-08" db="EMBL/GenBank/DDBJ databases">
        <title>In-depth cultivation of the pig gut microbiome towards novel bacterial diversity and tailored functional studies.</title>
        <authorList>
            <person name="Wylensek D."/>
            <person name="Hitch T.C.A."/>
            <person name="Clavel T."/>
        </authorList>
    </citation>
    <scope>NUCLEOTIDE SEQUENCE [LARGE SCALE GENOMIC DNA]</scope>
    <source>
        <strain evidence="8 9">Oil-RF-744-WCA-WT-10</strain>
    </source>
</reference>
<feature type="binding site" evidence="6">
    <location>
        <position position="99"/>
    </location>
    <ligand>
        <name>[4Fe-4S] cluster</name>
        <dbReference type="ChEBI" id="CHEBI:49883"/>
        <note>4Fe-4S-S-AdoMet</note>
    </ligand>
</feature>
<evidence type="ECO:0000256" key="6">
    <source>
        <dbReference type="PIRSR" id="PIRSR004869-50"/>
    </source>
</evidence>
<organism evidence="8 9">
    <name type="scientific">Sodaliphilus pleomorphus</name>
    <dbReference type="NCBI Taxonomy" id="2606626"/>
    <lineage>
        <taxon>Bacteria</taxon>
        <taxon>Pseudomonadati</taxon>
        <taxon>Bacteroidota</taxon>
        <taxon>Bacteroidia</taxon>
        <taxon>Bacteroidales</taxon>
        <taxon>Muribaculaceae</taxon>
        <taxon>Sodaliphilus</taxon>
    </lineage>
</organism>
<feature type="binding site" evidence="6">
    <location>
        <position position="103"/>
    </location>
    <ligand>
        <name>[4Fe-4S] cluster</name>
        <dbReference type="ChEBI" id="CHEBI:49883"/>
        <note>4Fe-4S-S-AdoMet</note>
    </ligand>
</feature>
<dbReference type="GO" id="GO:0003824">
    <property type="term" value="F:catalytic activity"/>
    <property type="evidence" value="ECO:0007669"/>
    <property type="project" value="InterPro"/>
</dbReference>
<dbReference type="InterPro" id="IPR013785">
    <property type="entry name" value="Aldolase_TIM"/>
</dbReference>
<dbReference type="Gene3D" id="3.20.20.70">
    <property type="entry name" value="Aldolase class I"/>
    <property type="match status" value="1"/>
</dbReference>
<comment type="caution">
    <text evidence="8">The sequence shown here is derived from an EMBL/GenBank/DDBJ whole genome shotgun (WGS) entry which is preliminary data.</text>
</comment>
<dbReference type="GO" id="GO:0051539">
    <property type="term" value="F:4 iron, 4 sulfur cluster binding"/>
    <property type="evidence" value="ECO:0007669"/>
    <property type="project" value="UniProtKB-KW"/>
</dbReference>
<keyword evidence="5 6" id="KW-0411">Iron-sulfur</keyword>
<keyword evidence="4 6" id="KW-0408">Iron</keyword>
<evidence type="ECO:0000313" key="9">
    <source>
        <dbReference type="Proteomes" id="UP000483362"/>
    </source>
</evidence>
<keyword evidence="2 6" id="KW-0949">S-adenosyl-L-methionine</keyword>
<evidence type="ECO:0000256" key="2">
    <source>
        <dbReference type="ARBA" id="ARBA00022691"/>
    </source>
</evidence>
<dbReference type="CDD" id="cd01335">
    <property type="entry name" value="Radical_SAM"/>
    <property type="match status" value="1"/>
</dbReference>
<accession>A0A6L5XEM4</accession>
<sequence length="305" mass="33482">MAHGTALYLSSYSVLIVMKECLFYTRLGDGSVRCDLCAHRCTLASGQRGLCKSRRNAGGVMVSDVYGHPCALAVDPVEKKPLAMFYPGTRCLSMACSGCNLRCLNCQNHDISQAAPCEVHSSDVSPEAMVGMALERGLPSIAYTYTEPLTYIEYVLEIARLAHRHGLYNILVSAGYVNAQPLNELAPLIDAANIDLKAFDDMIYVRQCGAHLQPVLDTLLTLKAAGTHLEITHLLIPQVNDDMTMFNAMCRWLVDNGLAGCPLHLTRFFPCYRMLDSIATPRSTLLEARDIALRAGIEHVFLGNI</sequence>
<keyword evidence="3 6" id="KW-0479">Metal-binding</keyword>
<dbReference type="Proteomes" id="UP000483362">
    <property type="component" value="Unassembled WGS sequence"/>
</dbReference>
<evidence type="ECO:0000259" key="7">
    <source>
        <dbReference type="PROSITE" id="PS51918"/>
    </source>
</evidence>
<name>A0A6L5XEM4_9BACT</name>
<evidence type="ECO:0000256" key="4">
    <source>
        <dbReference type="ARBA" id="ARBA00023004"/>
    </source>
</evidence>
<dbReference type="GO" id="GO:0046872">
    <property type="term" value="F:metal ion binding"/>
    <property type="evidence" value="ECO:0007669"/>
    <property type="project" value="UniProtKB-KW"/>
</dbReference>
<dbReference type="PIRSF" id="PIRSF004869">
    <property type="entry name" value="PflX_prd"/>
    <property type="match status" value="1"/>
</dbReference>